<dbReference type="AlphaFoldDB" id="A0A132P7N3"/>
<evidence type="ECO:0000313" key="2">
    <source>
        <dbReference type="Proteomes" id="UP000070452"/>
    </source>
</evidence>
<dbReference type="Proteomes" id="UP000070452">
    <property type="component" value="Unassembled WGS sequence"/>
</dbReference>
<evidence type="ECO:0000313" key="1">
    <source>
        <dbReference type="EMBL" id="KWX18334.1"/>
    </source>
</evidence>
<protein>
    <submittedName>
        <fullName evidence="1">DNA-binding protein</fullName>
    </submittedName>
</protein>
<dbReference type="InterPro" id="IPR001387">
    <property type="entry name" value="Cro/C1-type_HTH"/>
</dbReference>
<dbReference type="InterPro" id="IPR010982">
    <property type="entry name" value="Lambda_DNA-bd_dom_sf"/>
</dbReference>
<dbReference type="GeneID" id="15141055"/>
<sequence length="265" mass="31128">MKPNLSLTSERIRKIIESKGLTLERFGDLIGDTPISSVNNWLRGVSLPNKNRLLTIANIGNTSADWIKWGTLEEYIASYLIDSGYELYIKDFPEIPHKVFNDIQERYSDTFSLDKDYELLNPIIKNIFSKYYSKDFEIYLNEILANDINPLIEEYASQKHSISKELFFKRANSRLQDKIRNGDFKYGEKEILIDSSKQLLNEMDLAYQDISQYSSVEDFFYKITKNQFETEKFISDLSKKYNFPYEKNSIVAKFLTNNHDKFKSN</sequence>
<dbReference type="PROSITE" id="PS50943">
    <property type="entry name" value="HTH_CROC1"/>
    <property type="match status" value="1"/>
</dbReference>
<dbReference type="Gene3D" id="1.10.260.40">
    <property type="entry name" value="lambda repressor-like DNA-binding domains"/>
    <property type="match status" value="1"/>
</dbReference>
<dbReference type="CDD" id="cd00093">
    <property type="entry name" value="HTH_XRE"/>
    <property type="match status" value="1"/>
</dbReference>
<dbReference type="Pfam" id="PF01381">
    <property type="entry name" value="HTH_3"/>
    <property type="match status" value="1"/>
</dbReference>
<dbReference type="SUPFAM" id="SSF47413">
    <property type="entry name" value="lambda repressor-like DNA-binding domains"/>
    <property type="match status" value="1"/>
</dbReference>
<reference evidence="1 2" key="1">
    <citation type="submission" date="2016-01" db="EMBL/GenBank/DDBJ databases">
        <title>Molecular Mechanisms for transfer of large genomic segments between Enterococcus faecium strains.</title>
        <authorList>
            <person name="Garcia-Solache M.A."/>
            <person name="Lebreton F."/>
            <person name="Mclaughlin R.E."/>
            <person name="Whiteaker J.D."/>
            <person name="Gilmore M.S."/>
            <person name="Rice L.B."/>
        </authorList>
    </citation>
    <scope>NUCLEOTIDE SEQUENCE [LARGE SCALE GENOMIC DNA]</scope>
    <source>
        <strain evidence="1 2">D344RRF x C68</strain>
    </source>
</reference>
<dbReference type="GO" id="GO:0003677">
    <property type="term" value="F:DNA binding"/>
    <property type="evidence" value="ECO:0007669"/>
    <property type="project" value="UniProtKB-KW"/>
</dbReference>
<organism evidence="1 2">
    <name type="scientific">Enterococcus faecium</name>
    <name type="common">Streptococcus faecium</name>
    <dbReference type="NCBI Taxonomy" id="1352"/>
    <lineage>
        <taxon>Bacteria</taxon>
        <taxon>Bacillati</taxon>
        <taxon>Bacillota</taxon>
        <taxon>Bacilli</taxon>
        <taxon>Lactobacillales</taxon>
        <taxon>Enterococcaceae</taxon>
        <taxon>Enterococcus</taxon>
    </lineage>
</organism>
<gene>
    <name evidence="1" type="ORF">AWT83_07575</name>
</gene>
<dbReference type="RefSeq" id="WP_002295173.1">
    <property type="nucleotide sequence ID" value="NZ_CABGJZ010000018.1"/>
</dbReference>
<dbReference type="EMBL" id="LRHK01000001">
    <property type="protein sequence ID" value="KWX18334.1"/>
    <property type="molecule type" value="Genomic_DNA"/>
</dbReference>
<comment type="caution">
    <text evidence="1">The sequence shown here is derived from an EMBL/GenBank/DDBJ whole genome shotgun (WGS) entry which is preliminary data.</text>
</comment>
<proteinExistence type="predicted"/>
<accession>A0A132P7N3</accession>
<dbReference type="SMART" id="SM00530">
    <property type="entry name" value="HTH_XRE"/>
    <property type="match status" value="1"/>
</dbReference>
<keyword evidence="1" id="KW-0238">DNA-binding</keyword>
<name>A0A132P7N3_ENTFC</name>
<dbReference type="PATRIC" id="fig|1352.771.peg.526"/>